<keyword evidence="6" id="KW-0560">Oxidoreductase</keyword>
<evidence type="ECO:0000256" key="1">
    <source>
        <dbReference type="ARBA" id="ARBA00004613"/>
    </source>
</evidence>
<dbReference type="Proteomes" id="UP000324832">
    <property type="component" value="Unassembled WGS sequence"/>
</dbReference>
<dbReference type="SUPFAM" id="SSF48113">
    <property type="entry name" value="Heme-dependent peroxidases"/>
    <property type="match status" value="1"/>
</dbReference>
<gene>
    <name evidence="11" type="ORF">LSINAPIS_LOCUS6757</name>
</gene>
<dbReference type="InterPro" id="IPR010255">
    <property type="entry name" value="Haem_peroxidase_sf"/>
</dbReference>
<dbReference type="PRINTS" id="PR00457">
    <property type="entry name" value="ANPEROXIDASE"/>
</dbReference>
<evidence type="ECO:0000256" key="9">
    <source>
        <dbReference type="SAM" id="MobiDB-lite"/>
    </source>
</evidence>
<dbReference type="AlphaFoldDB" id="A0A5E4QBV1"/>
<dbReference type="GO" id="GO:0004601">
    <property type="term" value="F:peroxidase activity"/>
    <property type="evidence" value="ECO:0007669"/>
    <property type="project" value="UniProtKB-KW"/>
</dbReference>
<name>A0A5E4QBV1_9NEOP</name>
<dbReference type="InterPro" id="IPR019791">
    <property type="entry name" value="Haem_peroxidase_animal"/>
</dbReference>
<evidence type="ECO:0000313" key="12">
    <source>
        <dbReference type="Proteomes" id="UP000324832"/>
    </source>
</evidence>
<dbReference type="FunFam" id="1.10.640.10:FF:000003">
    <property type="entry name" value="chorion peroxidase"/>
    <property type="match status" value="1"/>
</dbReference>
<dbReference type="PROSITE" id="PS50292">
    <property type="entry name" value="PEROXIDASE_3"/>
    <property type="match status" value="1"/>
</dbReference>
<dbReference type="CDD" id="cd09823">
    <property type="entry name" value="peroxinectin_like"/>
    <property type="match status" value="1"/>
</dbReference>
<keyword evidence="5" id="KW-0732">Signal</keyword>
<reference evidence="11 12" key="1">
    <citation type="submission" date="2017-07" db="EMBL/GenBank/DDBJ databases">
        <authorList>
            <person name="Talla V."/>
            <person name="Backstrom N."/>
        </authorList>
    </citation>
    <scope>NUCLEOTIDE SEQUENCE [LARGE SCALE GENOMIC DNA]</scope>
</reference>
<dbReference type="GO" id="GO:0022412">
    <property type="term" value="P:cellular process involved in reproduction in multicellular organism"/>
    <property type="evidence" value="ECO:0007669"/>
    <property type="project" value="UniProtKB-ARBA"/>
</dbReference>
<dbReference type="GO" id="GO:0046872">
    <property type="term" value="F:metal ion binding"/>
    <property type="evidence" value="ECO:0007669"/>
    <property type="project" value="UniProtKB-KW"/>
</dbReference>
<keyword evidence="12" id="KW-1185">Reference proteome</keyword>
<feature type="compositionally biased region" description="Low complexity" evidence="9">
    <location>
        <begin position="138"/>
        <end position="152"/>
    </location>
</feature>
<feature type="region of interest" description="Disordered" evidence="9">
    <location>
        <begin position="133"/>
        <end position="152"/>
    </location>
</feature>
<evidence type="ECO:0000256" key="5">
    <source>
        <dbReference type="ARBA" id="ARBA00022729"/>
    </source>
</evidence>
<keyword evidence="10" id="KW-0812">Transmembrane</keyword>
<dbReference type="GO" id="GO:0005576">
    <property type="term" value="C:extracellular region"/>
    <property type="evidence" value="ECO:0007669"/>
    <property type="project" value="UniProtKB-SubCell"/>
</dbReference>
<evidence type="ECO:0000256" key="4">
    <source>
        <dbReference type="ARBA" id="ARBA00022617"/>
    </source>
</evidence>
<feature type="transmembrane region" description="Helical" evidence="10">
    <location>
        <begin position="35"/>
        <end position="57"/>
    </location>
</feature>
<keyword evidence="2" id="KW-0964">Secreted</keyword>
<proteinExistence type="predicted"/>
<evidence type="ECO:0000256" key="3">
    <source>
        <dbReference type="ARBA" id="ARBA00022559"/>
    </source>
</evidence>
<evidence type="ECO:0000256" key="7">
    <source>
        <dbReference type="ARBA" id="ARBA00023004"/>
    </source>
</evidence>
<dbReference type="InterPro" id="IPR037120">
    <property type="entry name" value="Haem_peroxidase_sf_animal"/>
</dbReference>
<keyword evidence="3" id="KW-0575">Peroxidase</keyword>
<evidence type="ECO:0000256" key="10">
    <source>
        <dbReference type="SAM" id="Phobius"/>
    </source>
</evidence>
<evidence type="ECO:0000313" key="11">
    <source>
        <dbReference type="EMBL" id="VVC94922.1"/>
    </source>
</evidence>
<protein>
    <recommendedName>
        <fullName evidence="13">Chorion peroxidase</fullName>
    </recommendedName>
</protein>
<keyword evidence="4 8" id="KW-0349">Heme</keyword>
<sequence>MQRGDTSGERTPLVQPTYMFESSISRSYQKRLRKFQCSICVILIVFLSIALLVTVSYNLHAGDDPEVTNDTTASPPNLTAINPDLKPLLQLTWPLKGRGPPSWPGKPPPKEVIDTAVMLGKNALKKRGMMESTLTPLDSDSPASRAQRAAATSADVKPLADSAFAAEQATKILINGTDVSTIEGGVGMGPLISGSLPEPPYCREVNFSCVSSRYRSQDGSCNNLQNPLRWGVSRTPFRRVLPADYGDGISSPRQGVDGAALPSARDVSVTVHRPSYVHDSTLTVMLAVWGQFVDHDITATALSKGTNSSSLQCCNFEQPTHPECFPVRLDKEDPFYQYYNLTCMEFVRSAPAPTCHFGTREQMNQATAFIDGSAVYSYSEAKALKLRDVGGQLRMMRIGPWELLPPSSDPDDGCNTVEMTAKGRYCFESGDERANENLHLTTMHLIWARQHNRLATQLAKLNPTWSEEVVFQEARRIVGAQMQHITYAEFLPAILGVDVMWALNLTLKDTGYSSVYDPTVDPSIANHFSAAAFRFAHTLLPGLIHHVDATTGTVSYTHLHEMLFNPFALYNREAGARLAVKSAMDTPVHGVDPHVTAELSNHLFERSNSLNSSYESAMGPHPCGLDLVSLNIQRGRDHGLPSYPAWRELCGLSRPTTFDDLNAIFDDQSLSRIGKIYKNVADIDLYTGALAENPRGRLLGPTLTCLIADQFYRLKVGDRFWYETDEEEIKFTSEQLYEIRKTTLAGVICANEDLLDQAQPKVMEALSATNPLVDCKELPQPNFAPWKDMSSSK</sequence>
<evidence type="ECO:0000256" key="6">
    <source>
        <dbReference type="ARBA" id="ARBA00023002"/>
    </source>
</evidence>
<comment type="subcellular location">
    <subcellularLocation>
        <location evidence="1">Secreted</location>
    </subcellularLocation>
</comment>
<organism evidence="11 12">
    <name type="scientific">Leptidea sinapis</name>
    <dbReference type="NCBI Taxonomy" id="189913"/>
    <lineage>
        <taxon>Eukaryota</taxon>
        <taxon>Metazoa</taxon>
        <taxon>Ecdysozoa</taxon>
        <taxon>Arthropoda</taxon>
        <taxon>Hexapoda</taxon>
        <taxon>Insecta</taxon>
        <taxon>Pterygota</taxon>
        <taxon>Neoptera</taxon>
        <taxon>Endopterygota</taxon>
        <taxon>Lepidoptera</taxon>
        <taxon>Glossata</taxon>
        <taxon>Ditrysia</taxon>
        <taxon>Papilionoidea</taxon>
        <taxon>Pieridae</taxon>
        <taxon>Dismorphiinae</taxon>
        <taxon>Leptidea</taxon>
    </lineage>
</organism>
<keyword evidence="7 8" id="KW-0408">Iron</keyword>
<dbReference type="GO" id="GO:0006979">
    <property type="term" value="P:response to oxidative stress"/>
    <property type="evidence" value="ECO:0007669"/>
    <property type="project" value="InterPro"/>
</dbReference>
<dbReference type="EMBL" id="FZQP02002159">
    <property type="protein sequence ID" value="VVC94922.1"/>
    <property type="molecule type" value="Genomic_DNA"/>
</dbReference>
<dbReference type="Gene3D" id="1.10.640.10">
    <property type="entry name" value="Haem peroxidase domain superfamily, animal type"/>
    <property type="match status" value="1"/>
</dbReference>
<dbReference type="PANTHER" id="PTHR11475:SF141">
    <property type="entry name" value="CARDINAL"/>
    <property type="match status" value="1"/>
</dbReference>
<evidence type="ECO:0000256" key="2">
    <source>
        <dbReference type="ARBA" id="ARBA00022525"/>
    </source>
</evidence>
<evidence type="ECO:0008006" key="13">
    <source>
        <dbReference type="Google" id="ProtNLM"/>
    </source>
</evidence>
<feature type="binding site" description="axial binding residue" evidence="8">
    <location>
        <position position="537"/>
    </location>
    <ligand>
        <name>heme b</name>
        <dbReference type="ChEBI" id="CHEBI:60344"/>
    </ligand>
    <ligandPart>
        <name>Fe</name>
        <dbReference type="ChEBI" id="CHEBI:18248"/>
    </ligandPart>
</feature>
<keyword evidence="10" id="KW-0472">Membrane</keyword>
<dbReference type="GO" id="GO:0020037">
    <property type="term" value="F:heme binding"/>
    <property type="evidence" value="ECO:0007669"/>
    <property type="project" value="InterPro"/>
</dbReference>
<dbReference type="PANTHER" id="PTHR11475">
    <property type="entry name" value="OXIDASE/PEROXIDASE"/>
    <property type="match status" value="1"/>
</dbReference>
<keyword evidence="8" id="KW-0479">Metal-binding</keyword>
<evidence type="ECO:0000256" key="8">
    <source>
        <dbReference type="PIRSR" id="PIRSR619791-2"/>
    </source>
</evidence>
<accession>A0A5E4QBV1</accession>
<keyword evidence="10" id="KW-1133">Transmembrane helix</keyword>
<dbReference type="Pfam" id="PF03098">
    <property type="entry name" value="An_peroxidase"/>
    <property type="match status" value="1"/>
</dbReference>